<dbReference type="RefSeq" id="WP_159757955.1">
    <property type="nucleotide sequence ID" value="NZ_WUQX01000003.1"/>
</dbReference>
<proteinExistence type="predicted"/>
<comment type="caution">
    <text evidence="1">The sequence shown here is derived from an EMBL/GenBank/DDBJ whole genome shotgun (WGS) entry which is preliminary data.</text>
</comment>
<evidence type="ECO:0000313" key="2">
    <source>
        <dbReference type="Proteomes" id="UP000460412"/>
    </source>
</evidence>
<accession>A0A7X3MMS3</accession>
<geneLocation type="plasmid" evidence="1">
    <name>unnamed</name>
</geneLocation>
<protein>
    <submittedName>
        <fullName evidence="1">Uncharacterized protein</fullName>
    </submittedName>
</protein>
<gene>
    <name evidence="1" type="ORF">GN277_29060</name>
</gene>
<dbReference type="AlphaFoldDB" id="A0A7X3MMS3"/>
<organism evidence="1 2">
    <name type="scientific">Sporofaciens musculi</name>
    <dbReference type="NCBI Taxonomy" id="2681861"/>
    <lineage>
        <taxon>Bacteria</taxon>
        <taxon>Bacillati</taxon>
        <taxon>Bacillota</taxon>
        <taxon>Clostridia</taxon>
        <taxon>Lachnospirales</taxon>
        <taxon>Lachnospiraceae</taxon>
        <taxon>Sporofaciens</taxon>
    </lineage>
</organism>
<dbReference type="Proteomes" id="UP000460412">
    <property type="component" value="Unassembled WGS sequence"/>
</dbReference>
<sequence>MTLEKVYSELMDLYNTSGKEFFTEAAAFLSDCLPGREHTILGRSEEDGWKLAASTIRDPDETEFLRRAAGKEYKDNGKEFFCFTSQRQGIRSHLAVTLSVRRRGTAGLWIIESQAGEKINPDKSVWRIGQLMAFFLQLSQDERLRVLNRYLDAATGLPGRMYFRQTAGRIQEQGHQVILCGFRWDKYREGIRLKGSEEMGERVRQLAVKVASLELGNLYALSEDTIAVISIAERQEVYARMESILEEDGMGNVIKAVMMRPEPKQEIITEMEELFSMCSPGIIWYRMQEKESVFAPFLKAASPQKEEGSAEINEAGADGKEDLMEEFFRSL</sequence>
<name>A0A7X3MMS3_9FIRM</name>
<keyword evidence="2" id="KW-1185">Reference proteome</keyword>
<dbReference type="EMBL" id="WUQX01000003">
    <property type="protein sequence ID" value="MXP79207.1"/>
    <property type="molecule type" value="Genomic_DNA"/>
</dbReference>
<evidence type="ECO:0000313" key="1">
    <source>
        <dbReference type="EMBL" id="MXP79207.1"/>
    </source>
</evidence>
<keyword evidence="1" id="KW-0614">Plasmid</keyword>
<reference evidence="1 2" key="1">
    <citation type="submission" date="2019-12" db="EMBL/GenBank/DDBJ databases">
        <title>Sporaefaciens musculi gen. nov., sp. nov., a novel bacterium isolated from the caecum of an obese mouse.</title>
        <authorList>
            <person name="Rasmussen T.S."/>
            <person name="Streidl T."/>
            <person name="Hitch T.C.A."/>
            <person name="Wortmann E."/>
            <person name="Deptula P."/>
            <person name="Hansen M."/>
            <person name="Nielsen D.S."/>
            <person name="Clavel T."/>
            <person name="Vogensen F.K."/>
        </authorList>
    </citation>
    <scope>NUCLEOTIDE SEQUENCE [LARGE SCALE GENOMIC DNA]</scope>
    <source>
        <strain evidence="1 2">WCA-9-b2</strain>
        <plasmid evidence="1">unnamed</plasmid>
    </source>
</reference>